<proteinExistence type="predicted"/>
<evidence type="ECO:0000256" key="7">
    <source>
        <dbReference type="PROSITE-ProRule" id="PRU00176"/>
    </source>
</evidence>
<sequence length="374" mass="42478">MGKLKLLRARMWKTSGVQRVRAKSYQLFRKLYLKKLAVVVSPQDTQKYSSHHPSRKHVVIMFLLRRSAVRAFSATPSKAFLATPRSISTFTPAFRTQQKWTVSAFQRRFASDDVVTKEETAAPEDFAQTVAEPITEDGLTPVQQDAQAEPTNAEETVTPDVLEQAGARVNKDKPKFERRERADVAPSNTVYVGNLYYEVTADQIKRVFGRFGEVANVRIVFDNRGLSRGFGYVEYKTIEDAKTAIENLDMQVFEGRNLVCQFHQPKVQTNNREYVPNPPSKTIFIGNMSFEMSDKDLNDLFRDVRNVVDVRVAIDRRTGQPRGFAHADFVDVQSATKAREALNGKVIYGRPLRIDFSKSSSSRPARERNDSAQE</sequence>
<evidence type="ECO:0000256" key="5">
    <source>
        <dbReference type="ARBA" id="ARBA00023187"/>
    </source>
</evidence>
<dbReference type="GO" id="GO:0006397">
    <property type="term" value="P:mRNA processing"/>
    <property type="evidence" value="ECO:0007669"/>
    <property type="project" value="UniProtKB-KW"/>
</dbReference>
<dbReference type="InterPro" id="IPR035979">
    <property type="entry name" value="RBD_domain_sf"/>
</dbReference>
<evidence type="ECO:0000313" key="9">
    <source>
        <dbReference type="EMBL" id="OSS54833.1"/>
    </source>
</evidence>
<dbReference type="PANTHER" id="PTHR48028:SF4">
    <property type="entry name" value="SC35-LIKE SPLICING FACTOR"/>
    <property type="match status" value="1"/>
</dbReference>
<dbReference type="AlphaFoldDB" id="A0A1Y2MFB0"/>
<keyword evidence="5" id="KW-0508">mRNA splicing</keyword>
<evidence type="ECO:0000259" key="8">
    <source>
        <dbReference type="PROSITE" id="PS50102"/>
    </source>
</evidence>
<feature type="domain" description="RRM" evidence="8">
    <location>
        <begin position="188"/>
        <end position="265"/>
    </location>
</feature>
<evidence type="ECO:0000256" key="4">
    <source>
        <dbReference type="ARBA" id="ARBA00022884"/>
    </source>
</evidence>
<dbReference type="SMART" id="SM00361">
    <property type="entry name" value="RRM_1"/>
    <property type="match status" value="1"/>
</dbReference>
<dbReference type="GO" id="GO:0003723">
    <property type="term" value="F:RNA binding"/>
    <property type="evidence" value="ECO:0007669"/>
    <property type="project" value="UniProtKB-UniRule"/>
</dbReference>
<dbReference type="Pfam" id="PF00076">
    <property type="entry name" value="RRM_1"/>
    <property type="match status" value="2"/>
</dbReference>
<comment type="subcellular location">
    <subcellularLocation>
        <location evidence="1">Nucleus</location>
    </subcellularLocation>
</comment>
<dbReference type="PANTHER" id="PTHR48028">
    <property type="entry name" value="GLYCINE-RICH RNA-BINDING PROTEIN RZ1A"/>
    <property type="match status" value="1"/>
</dbReference>
<dbReference type="SUPFAM" id="SSF54928">
    <property type="entry name" value="RNA-binding domain, RBD"/>
    <property type="match status" value="2"/>
</dbReference>
<dbReference type="EMBL" id="KZ107838">
    <property type="protein sequence ID" value="OSS54833.1"/>
    <property type="molecule type" value="Genomic_DNA"/>
</dbReference>
<dbReference type="InParanoid" id="A0A1Y2MFB0"/>
<dbReference type="InterPro" id="IPR012677">
    <property type="entry name" value="Nucleotide-bd_a/b_plait_sf"/>
</dbReference>
<dbReference type="PROSITE" id="PS50102">
    <property type="entry name" value="RRM"/>
    <property type="match status" value="2"/>
</dbReference>
<dbReference type="Gene3D" id="3.30.70.330">
    <property type="match status" value="2"/>
</dbReference>
<dbReference type="InterPro" id="IPR003954">
    <property type="entry name" value="RRM_euk-type"/>
</dbReference>
<evidence type="ECO:0000256" key="1">
    <source>
        <dbReference type="ARBA" id="ARBA00004123"/>
    </source>
</evidence>
<protein>
    <recommendedName>
        <fullName evidence="8">RRM domain-containing protein</fullName>
    </recommendedName>
</protein>
<keyword evidence="6" id="KW-0539">Nucleus</keyword>
<keyword evidence="10" id="KW-1185">Reference proteome</keyword>
<name>A0A1Y2MFB0_EPING</name>
<dbReference type="CDD" id="cd00590">
    <property type="entry name" value="RRM_SF"/>
    <property type="match status" value="1"/>
</dbReference>
<keyword evidence="3" id="KW-0507">mRNA processing</keyword>
<dbReference type="OMA" id="HARHGIS"/>
<evidence type="ECO:0000256" key="3">
    <source>
        <dbReference type="ARBA" id="ARBA00022664"/>
    </source>
</evidence>
<evidence type="ECO:0000256" key="2">
    <source>
        <dbReference type="ARBA" id="ARBA00022553"/>
    </source>
</evidence>
<evidence type="ECO:0000256" key="6">
    <source>
        <dbReference type="ARBA" id="ARBA00023242"/>
    </source>
</evidence>
<dbReference type="GO" id="GO:0008380">
    <property type="term" value="P:RNA splicing"/>
    <property type="evidence" value="ECO:0007669"/>
    <property type="project" value="UniProtKB-KW"/>
</dbReference>
<dbReference type="SMART" id="SM00360">
    <property type="entry name" value="RRM"/>
    <property type="match status" value="2"/>
</dbReference>
<dbReference type="InterPro" id="IPR000504">
    <property type="entry name" value="RRM_dom"/>
</dbReference>
<accession>A0A1Y2MFB0</accession>
<evidence type="ECO:0000313" key="10">
    <source>
        <dbReference type="Proteomes" id="UP000193240"/>
    </source>
</evidence>
<reference evidence="9 10" key="1">
    <citation type="journal article" date="2017" name="Genome Announc.">
        <title>Genome sequence of the saprophytic ascomycete Epicoccum nigrum ICMP 19927 strain isolated from New Zealand.</title>
        <authorList>
            <person name="Fokin M."/>
            <person name="Fleetwood D."/>
            <person name="Weir B.S."/>
            <person name="Villas-Boas S.G."/>
        </authorList>
    </citation>
    <scope>NUCLEOTIDE SEQUENCE [LARGE SCALE GENOMIC DNA]</scope>
    <source>
        <strain evidence="9 10">ICMP 19927</strain>
    </source>
</reference>
<dbReference type="STRING" id="105696.A0A1Y2MFB0"/>
<keyword evidence="2" id="KW-0597">Phosphoprotein</keyword>
<organism evidence="9 10">
    <name type="scientific">Epicoccum nigrum</name>
    <name type="common">Soil fungus</name>
    <name type="synonym">Epicoccum purpurascens</name>
    <dbReference type="NCBI Taxonomy" id="105696"/>
    <lineage>
        <taxon>Eukaryota</taxon>
        <taxon>Fungi</taxon>
        <taxon>Dikarya</taxon>
        <taxon>Ascomycota</taxon>
        <taxon>Pezizomycotina</taxon>
        <taxon>Dothideomycetes</taxon>
        <taxon>Pleosporomycetidae</taxon>
        <taxon>Pleosporales</taxon>
        <taxon>Pleosporineae</taxon>
        <taxon>Didymellaceae</taxon>
        <taxon>Epicoccum</taxon>
    </lineage>
</organism>
<dbReference type="GO" id="GO:0005634">
    <property type="term" value="C:nucleus"/>
    <property type="evidence" value="ECO:0007669"/>
    <property type="project" value="UniProtKB-SubCell"/>
</dbReference>
<feature type="domain" description="RRM" evidence="8">
    <location>
        <begin position="281"/>
        <end position="359"/>
    </location>
</feature>
<dbReference type="InterPro" id="IPR051106">
    <property type="entry name" value="RNA-bind/splicing_reg"/>
</dbReference>
<keyword evidence="4 7" id="KW-0694">RNA-binding</keyword>
<dbReference type="Proteomes" id="UP000193240">
    <property type="component" value="Unassembled WGS sequence"/>
</dbReference>
<gene>
    <name evidence="9" type="ORF">B5807_00916</name>
</gene>